<evidence type="ECO:0000259" key="7">
    <source>
        <dbReference type="Pfam" id="PF09335"/>
    </source>
</evidence>
<feature type="transmembrane region" description="Helical" evidence="6">
    <location>
        <begin position="138"/>
        <end position="159"/>
    </location>
</feature>
<keyword evidence="3 6" id="KW-0812">Transmembrane</keyword>
<proteinExistence type="inferred from homology"/>
<evidence type="ECO:0000256" key="6">
    <source>
        <dbReference type="RuleBase" id="RU366058"/>
    </source>
</evidence>
<accession>A0ABW4CFZ7</accession>
<organism evidence="8 9">
    <name type="scientific">Lacticaseibacillus mingshuiensis</name>
    <dbReference type="NCBI Taxonomy" id="2799574"/>
    <lineage>
        <taxon>Bacteria</taxon>
        <taxon>Bacillati</taxon>
        <taxon>Bacillota</taxon>
        <taxon>Bacilli</taxon>
        <taxon>Lactobacillales</taxon>
        <taxon>Lactobacillaceae</taxon>
        <taxon>Lacticaseibacillus</taxon>
    </lineage>
</organism>
<gene>
    <name evidence="8" type="ORF">ACFQ4P_01840</name>
</gene>
<evidence type="ECO:0000313" key="8">
    <source>
        <dbReference type="EMBL" id="MFD1428989.1"/>
    </source>
</evidence>
<evidence type="ECO:0000256" key="2">
    <source>
        <dbReference type="ARBA" id="ARBA00022475"/>
    </source>
</evidence>
<reference evidence="9" key="1">
    <citation type="journal article" date="2019" name="Int. J. Syst. Evol. Microbiol.">
        <title>The Global Catalogue of Microorganisms (GCM) 10K type strain sequencing project: providing services to taxonomists for standard genome sequencing and annotation.</title>
        <authorList>
            <consortium name="The Broad Institute Genomics Platform"/>
            <consortium name="The Broad Institute Genome Sequencing Center for Infectious Disease"/>
            <person name="Wu L."/>
            <person name="Ma J."/>
        </authorList>
    </citation>
    <scope>NUCLEOTIDE SEQUENCE [LARGE SCALE GENOMIC DNA]</scope>
    <source>
        <strain evidence="9">CCM 8980</strain>
    </source>
</reference>
<comment type="subcellular location">
    <subcellularLocation>
        <location evidence="1 6">Cell membrane</location>
        <topology evidence="1 6">Multi-pass membrane protein</topology>
    </subcellularLocation>
</comment>
<dbReference type="RefSeq" id="WP_203626072.1">
    <property type="nucleotide sequence ID" value="NZ_BOLQ01000002.1"/>
</dbReference>
<dbReference type="Proteomes" id="UP001597196">
    <property type="component" value="Unassembled WGS sequence"/>
</dbReference>
<feature type="domain" description="VTT" evidence="7">
    <location>
        <begin position="68"/>
        <end position="183"/>
    </location>
</feature>
<sequence>MSPTVSRRLLNVTTLLVLLATIGLTIYWWRLGVFADLPHLQAYLNGSGLLGPLIFIVIQIIQVVIPVIPGGVSLAAGVVLFGPWSGFLYNYLGICIGSMINFLLARHYGKPFIMHVISEKTYDKYIGYTTNQKQFDRLFALAIFLPVAPDDVLCLLAGLTKMKTSTFTWIILLGKPVTIAAYSWALVTGAQWLMKLFG</sequence>
<dbReference type="Pfam" id="PF09335">
    <property type="entry name" value="VTT_dom"/>
    <property type="match status" value="1"/>
</dbReference>
<keyword evidence="2 6" id="KW-1003">Cell membrane</keyword>
<keyword evidence="9" id="KW-1185">Reference proteome</keyword>
<dbReference type="EMBL" id="JBHTOC010000002">
    <property type="protein sequence ID" value="MFD1428989.1"/>
    <property type="molecule type" value="Genomic_DNA"/>
</dbReference>
<evidence type="ECO:0000256" key="5">
    <source>
        <dbReference type="ARBA" id="ARBA00023136"/>
    </source>
</evidence>
<feature type="transmembrane region" description="Helical" evidence="6">
    <location>
        <begin position="49"/>
        <end position="81"/>
    </location>
</feature>
<evidence type="ECO:0000256" key="3">
    <source>
        <dbReference type="ARBA" id="ARBA00022692"/>
    </source>
</evidence>
<dbReference type="InterPro" id="IPR015414">
    <property type="entry name" value="TMEM64"/>
</dbReference>
<dbReference type="PANTHER" id="PTHR12677:SF49">
    <property type="entry name" value="TVP38_TMEM64 FAMILY MEMBRANE PROTEIN"/>
    <property type="match status" value="1"/>
</dbReference>
<feature type="transmembrane region" description="Helical" evidence="6">
    <location>
        <begin position="9"/>
        <end position="29"/>
    </location>
</feature>
<comment type="caution">
    <text evidence="8">The sequence shown here is derived from an EMBL/GenBank/DDBJ whole genome shotgun (WGS) entry which is preliminary data.</text>
</comment>
<keyword evidence="4 6" id="KW-1133">Transmembrane helix</keyword>
<feature type="transmembrane region" description="Helical" evidence="6">
    <location>
        <begin position="88"/>
        <end position="105"/>
    </location>
</feature>
<keyword evidence="5 6" id="KW-0472">Membrane</keyword>
<evidence type="ECO:0000256" key="1">
    <source>
        <dbReference type="ARBA" id="ARBA00004651"/>
    </source>
</evidence>
<comment type="similarity">
    <text evidence="6">Belongs to the TVP38/TMEM64 family.</text>
</comment>
<dbReference type="PANTHER" id="PTHR12677">
    <property type="entry name" value="GOLGI APPARATUS MEMBRANE PROTEIN TVP38-RELATED"/>
    <property type="match status" value="1"/>
</dbReference>
<evidence type="ECO:0000313" key="9">
    <source>
        <dbReference type="Proteomes" id="UP001597196"/>
    </source>
</evidence>
<protein>
    <recommendedName>
        <fullName evidence="6">TVP38/TMEM64 family membrane protein</fullName>
    </recommendedName>
</protein>
<evidence type="ECO:0000256" key="4">
    <source>
        <dbReference type="ARBA" id="ARBA00022989"/>
    </source>
</evidence>
<name>A0ABW4CFZ7_9LACO</name>
<feature type="transmembrane region" description="Helical" evidence="6">
    <location>
        <begin position="166"/>
        <end position="187"/>
    </location>
</feature>
<dbReference type="InterPro" id="IPR032816">
    <property type="entry name" value="VTT_dom"/>
</dbReference>